<feature type="region of interest" description="Disordered" evidence="1">
    <location>
        <begin position="561"/>
        <end position="592"/>
    </location>
</feature>
<dbReference type="Gene3D" id="1.25.10.10">
    <property type="entry name" value="Leucine-rich Repeat Variant"/>
    <property type="match status" value="1"/>
</dbReference>
<reference evidence="2 3" key="1">
    <citation type="journal article" date="2015" name="Genome Biol. Evol.">
        <title>Comparative Genomics of a Bacterivorous Green Alga Reveals Evolutionary Causalities and Consequences of Phago-Mixotrophic Mode of Nutrition.</title>
        <authorList>
            <person name="Burns J.A."/>
            <person name="Paasch A."/>
            <person name="Narechania A."/>
            <person name="Kim E."/>
        </authorList>
    </citation>
    <scope>NUCLEOTIDE SEQUENCE [LARGE SCALE GENOMIC DNA]</scope>
    <source>
        <strain evidence="2 3">PLY_AMNH</strain>
    </source>
</reference>
<name>A0AAE0L214_9CHLO</name>
<keyword evidence="3" id="KW-1185">Reference proteome</keyword>
<evidence type="ECO:0000313" key="3">
    <source>
        <dbReference type="Proteomes" id="UP001190700"/>
    </source>
</evidence>
<feature type="region of interest" description="Disordered" evidence="1">
    <location>
        <begin position="409"/>
        <end position="435"/>
    </location>
</feature>
<sequence>MQCAGMSSEAALPVETESDTKCMQLWALRRELARLLQILHDWCPSQNCLLQLGLTQILRRLATFQQHVDAAPSSGSSFSPPCLLESGSGQAGAGAGVSDVYVKAATWLSACWAHYGDLVRQQPADGSSGKSGELAAQWMGVLASSEATVNSGERSIEEVQGLRLHALTCLCLIIGQRDPTGKSSMLANAANGQAGPLMSALLGDHVDTQDLAAALLRHLLLPQAPQTSDAPLLAPAGHPAAGAGDALMPALMNLLDERDGISRAAGGLAADLVAATPTNMALQGVLSRLDASQTPEARRNAMDVISHLLPRCASADAGRRLPEAFVHELAHGLLARLGDEDLAARYQAAGLFRQLPAELVLPTLLEHVASHDGRLRSAAAAALTSTLEHGEPADSLSALMQHLRSAGVLRPEPAPGARGEAPPPTAGIEQPAGSRQAERTLDAVARVVQKWSAELEGAHAWHGLAGVVGGAVLKTPEDPGAVQLLSAAAPALAKTAAGVSRLLGLARHHLTLTGSVFQRLAPLLLLKVLPLSAFDNLEDQDLYATAAAAAPCSERTKTCCDESGPPASNDNRAEAVAAGGHRDGAGPGEEALGEPPGIALQLALRMVSGEDADEVRRLSAELAGRLSPQWALCQHWAACYRRV</sequence>
<accession>A0AAE0L214</accession>
<comment type="caution">
    <text evidence="2">The sequence shown here is derived from an EMBL/GenBank/DDBJ whole genome shotgun (WGS) entry which is preliminary data.</text>
</comment>
<gene>
    <name evidence="2" type="ORF">CYMTET_22391</name>
</gene>
<organism evidence="2 3">
    <name type="scientific">Cymbomonas tetramitiformis</name>
    <dbReference type="NCBI Taxonomy" id="36881"/>
    <lineage>
        <taxon>Eukaryota</taxon>
        <taxon>Viridiplantae</taxon>
        <taxon>Chlorophyta</taxon>
        <taxon>Pyramimonadophyceae</taxon>
        <taxon>Pyramimonadales</taxon>
        <taxon>Pyramimonadaceae</taxon>
        <taxon>Cymbomonas</taxon>
    </lineage>
</organism>
<dbReference type="EMBL" id="LGRX02011207">
    <property type="protein sequence ID" value="KAK3269148.1"/>
    <property type="molecule type" value="Genomic_DNA"/>
</dbReference>
<evidence type="ECO:0000256" key="1">
    <source>
        <dbReference type="SAM" id="MobiDB-lite"/>
    </source>
</evidence>
<dbReference type="SUPFAM" id="SSF48371">
    <property type="entry name" value="ARM repeat"/>
    <property type="match status" value="1"/>
</dbReference>
<proteinExistence type="predicted"/>
<dbReference type="Proteomes" id="UP001190700">
    <property type="component" value="Unassembled WGS sequence"/>
</dbReference>
<dbReference type="PANTHER" id="PTHR37743:SF1">
    <property type="entry name" value="ARM REPEAT SUPERFAMILY PROTEIN"/>
    <property type="match status" value="1"/>
</dbReference>
<dbReference type="InterPro" id="IPR011989">
    <property type="entry name" value="ARM-like"/>
</dbReference>
<dbReference type="PANTHER" id="PTHR37743">
    <property type="entry name" value="ARM REPEAT SUPERFAMILY PROTEIN"/>
    <property type="match status" value="1"/>
</dbReference>
<protein>
    <submittedName>
        <fullName evidence="2">Uncharacterized protein</fullName>
    </submittedName>
</protein>
<dbReference type="InterPro" id="IPR016024">
    <property type="entry name" value="ARM-type_fold"/>
</dbReference>
<evidence type="ECO:0000313" key="2">
    <source>
        <dbReference type="EMBL" id="KAK3269148.1"/>
    </source>
</evidence>
<dbReference type="AlphaFoldDB" id="A0AAE0L214"/>